<protein>
    <submittedName>
        <fullName evidence="2">Uncharacterized protein</fullName>
    </submittedName>
</protein>
<feature type="region of interest" description="Disordered" evidence="1">
    <location>
        <begin position="74"/>
        <end position="103"/>
    </location>
</feature>
<dbReference type="EMBL" id="OX395131">
    <property type="protein sequence ID" value="CAI5778054.1"/>
    <property type="molecule type" value="Genomic_DNA"/>
</dbReference>
<feature type="compositionally biased region" description="Basic and acidic residues" evidence="1">
    <location>
        <begin position="14"/>
        <end position="23"/>
    </location>
</feature>
<keyword evidence="3" id="KW-1185">Reference proteome</keyword>
<feature type="compositionally biased region" description="Low complexity" evidence="1">
    <location>
        <begin position="84"/>
        <end position="94"/>
    </location>
</feature>
<sequence>MMGNNISHRKIKKNKCDKSSDQDKDKRGILICLKKDKATVKVVLLPPLGKLSHGSKVLPLFTLPLGSRVNFCGRQEPRGYRGDSPSSPSLPFPSAARRGGGDGDHQLRRILTMFFLVEAEKTGVNAEGDSTVAKNKIKNWYTIHPVGVRGPPGL</sequence>
<reference evidence="2" key="1">
    <citation type="submission" date="2022-12" db="EMBL/GenBank/DDBJ databases">
        <authorList>
            <person name="Alioto T."/>
            <person name="Alioto T."/>
            <person name="Gomez Garrido J."/>
        </authorList>
    </citation>
    <scope>NUCLEOTIDE SEQUENCE</scope>
</reference>
<proteinExistence type="predicted"/>
<gene>
    <name evidence="2" type="ORF">PODLI_1B010462</name>
</gene>
<name>A0AA35KIA6_9SAUR</name>
<evidence type="ECO:0000256" key="1">
    <source>
        <dbReference type="SAM" id="MobiDB-lite"/>
    </source>
</evidence>
<feature type="region of interest" description="Disordered" evidence="1">
    <location>
        <begin position="1"/>
        <end position="23"/>
    </location>
</feature>
<evidence type="ECO:0000313" key="2">
    <source>
        <dbReference type="EMBL" id="CAI5778054.1"/>
    </source>
</evidence>
<organism evidence="2 3">
    <name type="scientific">Podarcis lilfordi</name>
    <name type="common">Lilford's wall lizard</name>
    <dbReference type="NCBI Taxonomy" id="74358"/>
    <lineage>
        <taxon>Eukaryota</taxon>
        <taxon>Metazoa</taxon>
        <taxon>Chordata</taxon>
        <taxon>Craniata</taxon>
        <taxon>Vertebrata</taxon>
        <taxon>Euteleostomi</taxon>
        <taxon>Lepidosauria</taxon>
        <taxon>Squamata</taxon>
        <taxon>Bifurcata</taxon>
        <taxon>Unidentata</taxon>
        <taxon>Episquamata</taxon>
        <taxon>Laterata</taxon>
        <taxon>Lacertibaenia</taxon>
        <taxon>Lacertidae</taxon>
        <taxon>Podarcis</taxon>
    </lineage>
</organism>
<dbReference type="AlphaFoldDB" id="A0AA35KIA6"/>
<accession>A0AA35KIA6</accession>
<evidence type="ECO:0000313" key="3">
    <source>
        <dbReference type="Proteomes" id="UP001178461"/>
    </source>
</evidence>
<dbReference type="Proteomes" id="UP001178461">
    <property type="component" value="Chromosome 6"/>
</dbReference>